<evidence type="ECO:0000256" key="2">
    <source>
        <dbReference type="ARBA" id="ARBA00010742"/>
    </source>
</evidence>
<dbReference type="PANTHER" id="PTHR30024">
    <property type="entry name" value="ALIPHATIC SULFONATES-BINDING PROTEIN-RELATED"/>
    <property type="match status" value="1"/>
</dbReference>
<feature type="domain" description="Solute-binding protein family 3/N-terminal" evidence="8">
    <location>
        <begin position="97"/>
        <end position="313"/>
    </location>
</feature>
<dbReference type="CDD" id="cd13557">
    <property type="entry name" value="PBP2_SsuA"/>
    <property type="match status" value="1"/>
</dbReference>
<accession>Q3JU65</accession>
<evidence type="ECO:0000256" key="5">
    <source>
        <dbReference type="ARBA" id="ARBA00055538"/>
    </source>
</evidence>
<dbReference type="NCBIfam" id="TIGR01728">
    <property type="entry name" value="SsuA_fam"/>
    <property type="match status" value="1"/>
</dbReference>
<organism evidence="9 10">
    <name type="scientific">Burkholderia pseudomallei (strain 1710b)</name>
    <dbReference type="NCBI Taxonomy" id="320372"/>
    <lineage>
        <taxon>Bacteria</taxon>
        <taxon>Pseudomonadati</taxon>
        <taxon>Pseudomonadota</taxon>
        <taxon>Betaproteobacteria</taxon>
        <taxon>Burkholderiales</taxon>
        <taxon>Burkholderiaceae</taxon>
        <taxon>Burkholderia</taxon>
        <taxon>pseudomallei group</taxon>
    </lineage>
</organism>
<keyword evidence="3" id="KW-0813">Transport</keyword>
<evidence type="ECO:0000313" key="10">
    <source>
        <dbReference type="Proteomes" id="UP000002700"/>
    </source>
</evidence>
<evidence type="ECO:0000256" key="4">
    <source>
        <dbReference type="ARBA" id="ARBA00022729"/>
    </source>
</evidence>
<sequence>MTPFARADDDEDGCATWPRDRGSRRGAAHRARQPHRPTNHMTADDTPRTALSPSAHDDTRRSLLKAAGAVALAAPLSGGLAALSASGAAHAQRSAKTLRIGYQKYGNFVVLKARGSLEKRLADRHVSVQWIEFPGGPQLLEGLNAGAIDVGTVGETPPVFALAAGVDFVYVGSEPPAPLGEAIVVPHDSPIRAVADLRGRKIALNKGSNVHYLLVNALRRAKIDYRDITPVYLAPADARAAFAQRGVDAWVIWDPYLAAIERQTNARAIANGEGLVNNIQYYLASRTFAEAEPQLVRALLDEVGAVDRWARANVATVAAQLSPLVGLDTATLEHALKRASYGVQPIDDAALAYQQRIADTFTALKLIPRRIDVAAARWQAA</sequence>
<dbReference type="PROSITE" id="PS51318">
    <property type="entry name" value="TAT"/>
    <property type="match status" value="1"/>
</dbReference>
<comment type="function">
    <text evidence="5">Part of a binding-protein-dependent transport system for aliphatic sulfonates. Putative binding protein.</text>
</comment>
<dbReference type="EMBL" id="CP000124">
    <property type="protein sequence ID" value="ABA47614.1"/>
    <property type="molecule type" value="Genomic_DNA"/>
</dbReference>
<proteinExistence type="inferred from homology"/>
<dbReference type="GO" id="GO:0016020">
    <property type="term" value="C:membrane"/>
    <property type="evidence" value="ECO:0007669"/>
    <property type="project" value="InterPro"/>
</dbReference>
<evidence type="ECO:0000256" key="6">
    <source>
        <dbReference type="ARBA" id="ARBA00070228"/>
    </source>
</evidence>
<comment type="subcellular location">
    <subcellularLocation>
        <location evidence="1">Periplasm</location>
    </subcellularLocation>
</comment>
<evidence type="ECO:0000256" key="1">
    <source>
        <dbReference type="ARBA" id="ARBA00004418"/>
    </source>
</evidence>
<dbReference type="Proteomes" id="UP000002700">
    <property type="component" value="Chromosome I"/>
</dbReference>
<dbReference type="Gene3D" id="3.40.190.10">
    <property type="entry name" value="Periplasmic binding protein-like II"/>
    <property type="match status" value="2"/>
</dbReference>
<dbReference type="InterPro" id="IPR006311">
    <property type="entry name" value="TAT_signal"/>
</dbReference>
<dbReference type="EnsemblBacteria" id="ABA47614">
    <property type="protein sequence ID" value="ABA47614"/>
    <property type="gene ID" value="BURPS1710b_1484"/>
</dbReference>
<dbReference type="InterPro" id="IPR010067">
    <property type="entry name" value="ABC_SsuA_sub-bd"/>
</dbReference>
<dbReference type="InterPro" id="IPR015168">
    <property type="entry name" value="SsuA/THI5"/>
</dbReference>
<evidence type="ECO:0000313" key="9">
    <source>
        <dbReference type="EMBL" id="ABA47614.1"/>
    </source>
</evidence>
<reference evidence="9 10" key="1">
    <citation type="submission" date="2005-09" db="EMBL/GenBank/DDBJ databases">
        <authorList>
            <person name="Woods D.E."/>
            <person name="Nierman W.C."/>
        </authorList>
    </citation>
    <scope>NUCLEOTIDE SEQUENCE [LARGE SCALE GENOMIC DNA]</scope>
    <source>
        <strain evidence="9 10">1710b</strain>
    </source>
</reference>
<dbReference type="GO" id="GO:0042597">
    <property type="term" value="C:periplasmic space"/>
    <property type="evidence" value="ECO:0007669"/>
    <property type="project" value="UniProtKB-SubCell"/>
</dbReference>
<gene>
    <name evidence="9" type="ordered locus">BURPS1710b_1484</name>
</gene>
<dbReference type="PANTHER" id="PTHR30024:SF42">
    <property type="entry name" value="ALIPHATIC SULFONATES-BINDING PROTEIN-RELATED"/>
    <property type="match status" value="1"/>
</dbReference>
<dbReference type="HOGENOM" id="CLU_028871_2_0_4"/>
<dbReference type="SMART" id="SM00062">
    <property type="entry name" value="PBPb"/>
    <property type="match status" value="1"/>
</dbReference>
<dbReference type="NCBIfam" id="NF008588">
    <property type="entry name" value="PRK11553.1"/>
    <property type="match status" value="1"/>
</dbReference>
<keyword evidence="4" id="KW-0732">Signal</keyword>
<dbReference type="FunFam" id="3.40.190.10:FF:000050">
    <property type="entry name" value="Sulfonate ABC transporter substrate-binding protein"/>
    <property type="match status" value="1"/>
</dbReference>
<dbReference type="GO" id="GO:0042626">
    <property type="term" value="F:ATPase-coupled transmembrane transporter activity"/>
    <property type="evidence" value="ECO:0007669"/>
    <property type="project" value="InterPro"/>
</dbReference>
<dbReference type="InterPro" id="IPR001638">
    <property type="entry name" value="Solute-binding_3/MltF_N"/>
</dbReference>
<dbReference type="KEGG" id="bpm:BURPS1710b_1484"/>
<feature type="region of interest" description="Disordered" evidence="7">
    <location>
        <begin position="1"/>
        <end position="58"/>
    </location>
</feature>
<evidence type="ECO:0000256" key="3">
    <source>
        <dbReference type="ARBA" id="ARBA00022448"/>
    </source>
</evidence>
<protein>
    <recommendedName>
        <fullName evidence="6">Putative aliphatic sulfonates-binding protein</fullName>
    </recommendedName>
</protein>
<dbReference type="AlphaFoldDB" id="Q3JU65"/>
<feature type="compositionally biased region" description="Basic residues" evidence="7">
    <location>
        <begin position="24"/>
        <end position="38"/>
    </location>
</feature>
<dbReference type="Pfam" id="PF09084">
    <property type="entry name" value="NMT1"/>
    <property type="match status" value="1"/>
</dbReference>
<evidence type="ECO:0000259" key="8">
    <source>
        <dbReference type="SMART" id="SM00062"/>
    </source>
</evidence>
<name>Q3JU65_BURP1</name>
<evidence type="ECO:0000256" key="7">
    <source>
        <dbReference type="SAM" id="MobiDB-lite"/>
    </source>
</evidence>
<dbReference type="SUPFAM" id="SSF53850">
    <property type="entry name" value="Periplasmic binding protein-like II"/>
    <property type="match status" value="1"/>
</dbReference>
<comment type="similarity">
    <text evidence="2">Belongs to the bacterial solute-binding protein SsuA/TauA family.</text>
</comment>